<evidence type="ECO:0000256" key="11">
    <source>
        <dbReference type="ARBA" id="ARBA00044252"/>
    </source>
</evidence>
<dbReference type="Gene3D" id="3.40.630.10">
    <property type="entry name" value="Zn peptidases"/>
    <property type="match status" value="2"/>
</dbReference>
<evidence type="ECO:0000313" key="19">
    <source>
        <dbReference type="EMBL" id="MBU2690779.1"/>
    </source>
</evidence>
<comment type="cofactor">
    <cofactor evidence="1">
        <name>Co(2+)</name>
        <dbReference type="ChEBI" id="CHEBI:48828"/>
    </cofactor>
</comment>
<keyword evidence="7" id="KW-0482">Metalloprotease</keyword>
<dbReference type="PANTHER" id="PTHR43501:SF1">
    <property type="entry name" value="CYTOSOL NON-SPECIFIC DIPEPTIDASE"/>
    <property type="match status" value="1"/>
</dbReference>
<evidence type="ECO:0000256" key="4">
    <source>
        <dbReference type="ARBA" id="ARBA00022723"/>
    </source>
</evidence>
<reference evidence="19" key="1">
    <citation type="submission" date="2021-05" db="EMBL/GenBank/DDBJ databases">
        <title>Energy efficiency and biological interactions define the core microbiome of deep oligotrophic groundwater.</title>
        <authorList>
            <person name="Mehrshad M."/>
            <person name="Lopez-Fernandez M."/>
            <person name="Bell E."/>
            <person name="Bernier-Latmani R."/>
            <person name="Bertilsson S."/>
            <person name="Dopson M."/>
        </authorList>
    </citation>
    <scope>NUCLEOTIDE SEQUENCE</scope>
    <source>
        <strain evidence="19">Modern_marine.mb.64</strain>
    </source>
</reference>
<name>A0A948RW64_UNCEI</name>
<comment type="caution">
    <text evidence="19">The sequence shown here is derived from an EMBL/GenBank/DDBJ whole genome shotgun (WGS) entry which is preliminary data.</text>
</comment>
<evidence type="ECO:0000259" key="18">
    <source>
        <dbReference type="Pfam" id="PF07687"/>
    </source>
</evidence>
<sequence length="485" mass="52368">MPTSVESLEPKAVWKYFARICQIPHGSGNEKALGEAIRSWVLDKGYECEIDAIGNILARIPGSKGLETAPTVVLQGHIDMVCEKNSDKEFDFKKDPITLVRDGDWITADGTTLGADNGIGVATALAFLDHPNAVHGPLELLMTVDEETGLTGARNLDSNFVKGRMLFNLDSEEDGIFYIGCAGGRDASITLPLKSGSTPAGQAYRLDLKGLRGGHSGMDIIHNRGNAIRLLARTIRTLTRMTDLSLAALHGGDKHNAIPREAMAVVVLPVGQEETLRNVIQEQLDGFRDEFASGDPDLSLTVSQDKAPAGVLTAGSRDAVLRLILGLPYGVLAMNRDIPGKVETSSNLARVRLEQDSLTILTASRSSIASAIDGVMDQIESVALANGATVDMDEGYPGWKPDLNSRMLARAKEVWRRVHHGDAAFEVVHAGLECGIIGERYPGMDMISLGPTIENPHSPDERLHIGSVQRFFDFVGEYIRALATE</sequence>
<keyword evidence="8" id="KW-0170">Cobalt</keyword>
<evidence type="ECO:0000256" key="10">
    <source>
        <dbReference type="ARBA" id="ARBA00038976"/>
    </source>
</evidence>
<dbReference type="AlphaFoldDB" id="A0A948RW64"/>
<dbReference type="InterPro" id="IPR011650">
    <property type="entry name" value="Peptidase_M20_dimer"/>
</dbReference>
<dbReference type="EC" id="3.4.13.18" evidence="10"/>
<evidence type="ECO:0000256" key="17">
    <source>
        <dbReference type="ARBA" id="ARBA00078074"/>
    </source>
</evidence>
<comment type="similarity">
    <text evidence="12">Belongs to the peptidase M20C family.</text>
</comment>
<organism evidence="19 20">
    <name type="scientific">Eiseniibacteriota bacterium</name>
    <dbReference type="NCBI Taxonomy" id="2212470"/>
    <lineage>
        <taxon>Bacteria</taxon>
        <taxon>Candidatus Eiseniibacteriota</taxon>
    </lineage>
</organism>
<dbReference type="GO" id="GO:0005829">
    <property type="term" value="C:cytosol"/>
    <property type="evidence" value="ECO:0007669"/>
    <property type="project" value="TreeGrafter"/>
</dbReference>
<keyword evidence="5" id="KW-0378">Hydrolase</keyword>
<dbReference type="GO" id="GO:0046872">
    <property type="term" value="F:metal ion binding"/>
    <property type="evidence" value="ECO:0007669"/>
    <property type="project" value="UniProtKB-KW"/>
</dbReference>
<dbReference type="CDD" id="cd03890">
    <property type="entry name" value="M20_pepD"/>
    <property type="match status" value="1"/>
</dbReference>
<proteinExistence type="inferred from homology"/>
<evidence type="ECO:0000256" key="13">
    <source>
        <dbReference type="ARBA" id="ARBA00071271"/>
    </source>
</evidence>
<dbReference type="NCBIfam" id="TIGR01893">
    <property type="entry name" value="aa-his-dipept"/>
    <property type="match status" value="1"/>
</dbReference>
<evidence type="ECO:0000256" key="2">
    <source>
        <dbReference type="ARBA" id="ARBA00001947"/>
    </source>
</evidence>
<accession>A0A948RW64</accession>
<dbReference type="EMBL" id="JAHJDP010000037">
    <property type="protein sequence ID" value="MBU2690779.1"/>
    <property type="molecule type" value="Genomic_DNA"/>
</dbReference>
<evidence type="ECO:0000256" key="15">
    <source>
        <dbReference type="ARBA" id="ARBA00076004"/>
    </source>
</evidence>
<dbReference type="Pfam" id="PF07687">
    <property type="entry name" value="M20_dimer"/>
    <property type="match status" value="1"/>
</dbReference>
<feature type="domain" description="Peptidase M20 dimerisation" evidence="18">
    <location>
        <begin position="208"/>
        <end position="283"/>
    </location>
</feature>
<gene>
    <name evidence="19" type="ORF">KJ970_07600</name>
</gene>
<evidence type="ECO:0000256" key="8">
    <source>
        <dbReference type="ARBA" id="ARBA00023285"/>
    </source>
</evidence>
<keyword evidence="4" id="KW-0479">Metal-binding</keyword>
<evidence type="ECO:0000256" key="9">
    <source>
        <dbReference type="ARBA" id="ARBA00036421"/>
    </source>
</evidence>
<dbReference type="FunFam" id="3.40.630.10:FF:000015">
    <property type="entry name" value="Aminoacyl-histidine dipeptidase PepD"/>
    <property type="match status" value="1"/>
</dbReference>
<evidence type="ECO:0000256" key="3">
    <source>
        <dbReference type="ARBA" id="ARBA00022670"/>
    </source>
</evidence>
<evidence type="ECO:0000256" key="14">
    <source>
        <dbReference type="ARBA" id="ARBA00075285"/>
    </source>
</evidence>
<evidence type="ECO:0000256" key="6">
    <source>
        <dbReference type="ARBA" id="ARBA00022833"/>
    </source>
</evidence>
<dbReference type="GO" id="GO:0070573">
    <property type="term" value="F:metallodipeptidase activity"/>
    <property type="evidence" value="ECO:0007669"/>
    <property type="project" value="TreeGrafter"/>
</dbReference>
<evidence type="ECO:0000256" key="1">
    <source>
        <dbReference type="ARBA" id="ARBA00001941"/>
    </source>
</evidence>
<dbReference type="Proteomes" id="UP000777784">
    <property type="component" value="Unassembled WGS sequence"/>
</dbReference>
<keyword evidence="3" id="KW-0645">Protease</keyword>
<dbReference type="SUPFAM" id="SSF53187">
    <property type="entry name" value="Zn-dependent exopeptidases"/>
    <property type="match status" value="1"/>
</dbReference>
<dbReference type="PIRSF" id="PIRSF016599">
    <property type="entry name" value="Xaa-His_dipept"/>
    <property type="match status" value="1"/>
</dbReference>
<dbReference type="GO" id="GO:0006508">
    <property type="term" value="P:proteolysis"/>
    <property type="evidence" value="ECO:0007669"/>
    <property type="project" value="UniProtKB-KW"/>
</dbReference>
<evidence type="ECO:0000256" key="7">
    <source>
        <dbReference type="ARBA" id="ARBA00023049"/>
    </source>
</evidence>
<evidence type="ECO:0000256" key="12">
    <source>
        <dbReference type="ARBA" id="ARBA00061423"/>
    </source>
</evidence>
<evidence type="ECO:0000313" key="20">
    <source>
        <dbReference type="Proteomes" id="UP000777784"/>
    </source>
</evidence>
<keyword evidence="6" id="KW-0862">Zinc</keyword>
<comment type="catalytic activity">
    <reaction evidence="9">
        <text>Hydrolysis of dipeptides, preferentially hydrophobic dipeptides including prolyl amino acids.</text>
        <dbReference type="EC" id="3.4.13.18"/>
    </reaction>
</comment>
<dbReference type="FunFam" id="3.40.630.10:FF:000018">
    <property type="entry name" value="Aminoacyl-histidine dipeptidase PepD"/>
    <property type="match status" value="1"/>
</dbReference>
<dbReference type="Pfam" id="PF01546">
    <property type="entry name" value="Peptidase_M20"/>
    <property type="match status" value="1"/>
</dbReference>
<evidence type="ECO:0000256" key="16">
    <source>
        <dbReference type="ARBA" id="ARBA00077688"/>
    </source>
</evidence>
<comment type="cofactor">
    <cofactor evidence="2">
        <name>Zn(2+)</name>
        <dbReference type="ChEBI" id="CHEBI:29105"/>
    </cofactor>
</comment>
<dbReference type="InterPro" id="IPR002933">
    <property type="entry name" value="Peptidase_M20"/>
</dbReference>
<evidence type="ECO:0000256" key="5">
    <source>
        <dbReference type="ARBA" id="ARBA00022801"/>
    </source>
</evidence>
<dbReference type="InterPro" id="IPR001160">
    <property type="entry name" value="Peptidase_M20C"/>
</dbReference>
<protein>
    <recommendedName>
        <fullName evidence="13">Cytosol non-specific dipeptidase</fullName>
        <ecNumber evidence="10">3.4.13.18</ecNumber>
    </recommendedName>
    <alternativeName>
        <fullName evidence="16">Aminoacyl-histidine dipeptidase</fullName>
    </alternativeName>
    <alternativeName>
        <fullName evidence="15">Beta-alanyl-histidine dipeptidase</fullName>
    </alternativeName>
    <alternativeName>
        <fullName evidence="14">Carnosinase</fullName>
    </alternativeName>
    <alternativeName>
        <fullName evidence="11">Peptidase D</fullName>
    </alternativeName>
    <alternativeName>
        <fullName evidence="17">Xaa-His dipeptidase</fullName>
    </alternativeName>
</protein>
<dbReference type="PRINTS" id="PR00934">
    <property type="entry name" value="XHISDIPTASE"/>
</dbReference>
<dbReference type="PANTHER" id="PTHR43501">
    <property type="entry name" value="CYTOSOL NON-SPECIFIC DIPEPTIDASE"/>
    <property type="match status" value="1"/>
</dbReference>